<dbReference type="PROSITE" id="PS01317">
    <property type="entry name" value="SSRP"/>
    <property type="match status" value="1"/>
</dbReference>
<dbReference type="InterPro" id="IPR023620">
    <property type="entry name" value="SmpB"/>
</dbReference>
<dbReference type="RefSeq" id="WP_148135090.1">
    <property type="nucleotide sequence ID" value="NZ_CP017634.1"/>
</dbReference>
<evidence type="ECO:0000256" key="2">
    <source>
        <dbReference type="ARBA" id="ARBA00022884"/>
    </source>
</evidence>
<dbReference type="PANTHER" id="PTHR30308:SF2">
    <property type="entry name" value="SSRA-BINDING PROTEIN"/>
    <property type="match status" value="1"/>
</dbReference>
<comment type="similarity">
    <text evidence="3">Belongs to the SmpB family.</text>
</comment>
<evidence type="ECO:0000256" key="4">
    <source>
        <dbReference type="SAM" id="MobiDB-lite"/>
    </source>
</evidence>
<dbReference type="GO" id="GO:0003723">
    <property type="term" value="F:RNA binding"/>
    <property type="evidence" value="ECO:0007669"/>
    <property type="project" value="UniProtKB-UniRule"/>
</dbReference>
<dbReference type="NCBIfam" id="TIGR00086">
    <property type="entry name" value="smpB"/>
    <property type="match status" value="1"/>
</dbReference>
<dbReference type="CDD" id="cd09294">
    <property type="entry name" value="SmpB"/>
    <property type="match status" value="1"/>
</dbReference>
<evidence type="ECO:0000256" key="3">
    <source>
        <dbReference type="HAMAP-Rule" id="MF_00023"/>
    </source>
</evidence>
<dbReference type="InterPro" id="IPR000037">
    <property type="entry name" value="SsrA-bd_prot"/>
</dbReference>
<dbReference type="GO" id="GO:0070929">
    <property type="term" value="P:trans-translation"/>
    <property type="evidence" value="ECO:0007669"/>
    <property type="project" value="UniProtKB-UniRule"/>
</dbReference>
<organism evidence="5 6">
    <name type="scientific">Formimonas warabiya</name>
    <dbReference type="NCBI Taxonomy" id="1761012"/>
    <lineage>
        <taxon>Bacteria</taxon>
        <taxon>Bacillati</taxon>
        <taxon>Bacillota</taxon>
        <taxon>Clostridia</taxon>
        <taxon>Eubacteriales</taxon>
        <taxon>Peptococcaceae</taxon>
        <taxon>Candidatus Formimonas</taxon>
    </lineage>
</organism>
<dbReference type="KEGG" id="fwa:DCMF_14555"/>
<dbReference type="Pfam" id="PF01668">
    <property type="entry name" value="SmpB"/>
    <property type="match status" value="1"/>
</dbReference>
<dbReference type="EMBL" id="CP017634">
    <property type="protein sequence ID" value="ATW25822.1"/>
    <property type="molecule type" value="Genomic_DNA"/>
</dbReference>
<evidence type="ECO:0000313" key="5">
    <source>
        <dbReference type="EMBL" id="ATW25822.1"/>
    </source>
</evidence>
<dbReference type="PANTHER" id="PTHR30308">
    <property type="entry name" value="TMRNA-BINDING COMPONENT OF TRANS-TRANSLATION TAGGING COMPLEX"/>
    <property type="match status" value="1"/>
</dbReference>
<keyword evidence="2 3" id="KW-0694">RNA-binding</keyword>
<dbReference type="SUPFAM" id="SSF74982">
    <property type="entry name" value="Small protein B (SmpB)"/>
    <property type="match status" value="1"/>
</dbReference>
<accession>A0A3G1KTN1</accession>
<evidence type="ECO:0000256" key="1">
    <source>
        <dbReference type="ARBA" id="ARBA00022490"/>
    </source>
</evidence>
<protein>
    <recommendedName>
        <fullName evidence="3">SsrA-binding protein</fullName>
    </recommendedName>
    <alternativeName>
        <fullName evidence="3">Small protein B</fullName>
    </alternativeName>
</protein>
<comment type="function">
    <text evidence="3">Required for rescue of stalled ribosomes mediated by trans-translation. Binds to transfer-messenger RNA (tmRNA), required for stable association of tmRNA with ribosomes. tmRNA and SmpB together mimic tRNA shape, replacing the anticodon stem-loop with SmpB. tmRNA is encoded by the ssrA gene; the 2 termini fold to resemble tRNA(Ala) and it encodes a 'tag peptide', a short internal open reading frame. During trans-translation Ala-aminoacylated tmRNA acts like a tRNA, entering the A-site of stalled ribosomes, displacing the stalled mRNA. The ribosome then switches to translate the ORF on the tmRNA; the nascent peptide is terminated with the 'tag peptide' encoded by the tmRNA and targeted for degradation. The ribosome is freed to recommence translation, which seems to be the essential function of trans-translation.</text>
</comment>
<evidence type="ECO:0000313" key="6">
    <source>
        <dbReference type="Proteomes" id="UP000323521"/>
    </source>
</evidence>
<feature type="region of interest" description="Disordered" evidence="4">
    <location>
        <begin position="135"/>
        <end position="156"/>
    </location>
</feature>
<dbReference type="NCBIfam" id="NF003843">
    <property type="entry name" value="PRK05422.1"/>
    <property type="match status" value="1"/>
</dbReference>
<dbReference type="Proteomes" id="UP000323521">
    <property type="component" value="Chromosome"/>
</dbReference>
<dbReference type="InterPro" id="IPR020081">
    <property type="entry name" value="SsrA-bd_prot_CS"/>
</dbReference>
<reference evidence="5 6" key="1">
    <citation type="submission" date="2016-10" db="EMBL/GenBank/DDBJ databases">
        <title>Complete Genome Sequence of Peptococcaceae strain DCMF.</title>
        <authorList>
            <person name="Edwards R.J."/>
            <person name="Holland S.I."/>
            <person name="Deshpande N.P."/>
            <person name="Wong Y.K."/>
            <person name="Ertan H."/>
            <person name="Manefield M."/>
            <person name="Russell T.L."/>
            <person name="Lee M.J."/>
        </authorList>
    </citation>
    <scope>NUCLEOTIDE SEQUENCE [LARGE SCALE GENOMIC DNA]</scope>
    <source>
        <strain evidence="5 6">DCMF</strain>
    </source>
</reference>
<dbReference type="Gene3D" id="2.40.280.10">
    <property type="match status" value="1"/>
</dbReference>
<dbReference type="HAMAP" id="MF_00023">
    <property type="entry name" value="SmpB"/>
    <property type="match status" value="1"/>
</dbReference>
<gene>
    <name evidence="3" type="primary">smpB</name>
    <name evidence="5" type="ORF">DCMF_14555</name>
</gene>
<dbReference type="GO" id="GO:0070930">
    <property type="term" value="P:trans-translation-dependent protein tagging"/>
    <property type="evidence" value="ECO:0007669"/>
    <property type="project" value="TreeGrafter"/>
</dbReference>
<keyword evidence="1 3" id="KW-0963">Cytoplasm</keyword>
<dbReference type="AlphaFoldDB" id="A0A3G1KTN1"/>
<comment type="subcellular location">
    <subcellularLocation>
        <location evidence="3">Cytoplasm</location>
    </subcellularLocation>
    <text evidence="3">The tmRNA-SmpB complex associates with stalled 70S ribosomes.</text>
</comment>
<dbReference type="OrthoDB" id="9805462at2"/>
<sequence>MKEKQGIKIVTDNRKARHDYHILETYEAGMALQGTEVKSLRGGKANLNDAFARIENGEVLLYNMHISPYEQGNRFNHDPKRTRKLLMHKYEINKLFGTVREKGLTLVPLKVYFSRGRAKVELALAQGKKLYDKRDDMAERDAKREMDKAFKERQHY</sequence>
<proteinExistence type="inferred from homology"/>
<keyword evidence="6" id="KW-1185">Reference proteome</keyword>
<name>A0A3G1KTN1_FORW1</name>
<dbReference type="GO" id="GO:0005829">
    <property type="term" value="C:cytosol"/>
    <property type="evidence" value="ECO:0007669"/>
    <property type="project" value="TreeGrafter"/>
</dbReference>